<comment type="caution">
    <text evidence="2">The sequence shown here is derived from an EMBL/GenBank/DDBJ whole genome shotgun (WGS) entry which is preliminary data.</text>
</comment>
<evidence type="ECO:0000313" key="2">
    <source>
        <dbReference type="EMBL" id="MQM11022.1"/>
    </source>
</evidence>
<dbReference type="Pfam" id="PF01177">
    <property type="entry name" value="Asp_Glu_race"/>
    <property type="match status" value="1"/>
</dbReference>
<proteinExistence type="predicted"/>
<dbReference type="EMBL" id="NMUH01004845">
    <property type="protein sequence ID" value="MQM11022.1"/>
    <property type="molecule type" value="Genomic_DNA"/>
</dbReference>
<gene>
    <name evidence="2" type="ORF">Taro_043921</name>
</gene>
<organism evidence="2 3">
    <name type="scientific">Colocasia esculenta</name>
    <name type="common">Wild taro</name>
    <name type="synonym">Arum esculentum</name>
    <dbReference type="NCBI Taxonomy" id="4460"/>
    <lineage>
        <taxon>Eukaryota</taxon>
        <taxon>Viridiplantae</taxon>
        <taxon>Streptophyta</taxon>
        <taxon>Embryophyta</taxon>
        <taxon>Tracheophyta</taxon>
        <taxon>Spermatophyta</taxon>
        <taxon>Magnoliopsida</taxon>
        <taxon>Liliopsida</taxon>
        <taxon>Araceae</taxon>
        <taxon>Aroideae</taxon>
        <taxon>Colocasieae</taxon>
        <taxon>Colocasia</taxon>
    </lineage>
</organism>
<keyword evidence="3" id="KW-1185">Reference proteome</keyword>
<reference evidence="2" key="1">
    <citation type="submission" date="2017-07" db="EMBL/GenBank/DDBJ databases">
        <title>Taro Niue Genome Assembly and Annotation.</title>
        <authorList>
            <person name="Atibalentja N."/>
            <person name="Keating K."/>
            <person name="Fields C.J."/>
        </authorList>
    </citation>
    <scope>NUCLEOTIDE SEQUENCE</scope>
    <source>
        <strain evidence="2">Niue_2</strain>
        <tissue evidence="2">Leaf</tissue>
    </source>
</reference>
<sequence length="347" mass="37213">MFDGSMAMRFQASSCLLQLVGGVNSGGAHLKTRSFATAAASSSCSSFSARPSSLLLPIEKKGVSESRCGDLGSSPMGGASSSPAFAQANTVGVIGGVSAGCTLNFLENLVGWSSKEGQESLPFIVCSDPVLSRELPSQRWGASYSSQTAIRNSCSRLDRAGLVENLRHKRVFLERSGARCIVMPCHVSHFWYREVSDGCSVPFFHLGECVAKELKSANLRPVEAGSNVRIGVLATDTTVAAGFYQDELKNLGFEVVLPDKATMEHTVIPAVEALNRKDMEGATTLLRIAMQVLLVRAVNRIILASHDMRGLLPSDDPLLKKCIDPMDALARSTIEWAKSTKIMHTST</sequence>
<dbReference type="GO" id="GO:0047661">
    <property type="term" value="F:amino-acid racemase activity"/>
    <property type="evidence" value="ECO:0007669"/>
    <property type="project" value="InterPro"/>
</dbReference>
<dbReference type="OrthoDB" id="187836at2759"/>
<evidence type="ECO:0000256" key="1">
    <source>
        <dbReference type="ARBA" id="ARBA00023235"/>
    </source>
</evidence>
<dbReference type="AlphaFoldDB" id="A0A843WKL1"/>
<accession>A0A843WKL1</accession>
<name>A0A843WKL1_COLES</name>
<dbReference type="Gene3D" id="3.40.50.1860">
    <property type="match status" value="2"/>
</dbReference>
<dbReference type="InterPro" id="IPR001920">
    <property type="entry name" value="Asp/Glu_race"/>
</dbReference>
<evidence type="ECO:0008006" key="4">
    <source>
        <dbReference type="Google" id="ProtNLM"/>
    </source>
</evidence>
<dbReference type="Proteomes" id="UP000652761">
    <property type="component" value="Unassembled WGS sequence"/>
</dbReference>
<dbReference type="SUPFAM" id="SSF53681">
    <property type="entry name" value="Aspartate/glutamate racemase"/>
    <property type="match status" value="2"/>
</dbReference>
<keyword evidence="1" id="KW-0413">Isomerase</keyword>
<evidence type="ECO:0000313" key="3">
    <source>
        <dbReference type="Proteomes" id="UP000652761"/>
    </source>
</evidence>
<dbReference type="PANTHER" id="PTHR21198:SF7">
    <property type="entry name" value="ASPARTATE-GLUTAMATE RACEMASE FAMILY"/>
    <property type="match status" value="1"/>
</dbReference>
<dbReference type="InterPro" id="IPR015942">
    <property type="entry name" value="Asp/Glu/hydantoin_racemase"/>
</dbReference>
<protein>
    <recommendedName>
        <fullName evidence="4">Aspartate racemase</fullName>
    </recommendedName>
</protein>
<dbReference type="PANTHER" id="PTHR21198">
    <property type="entry name" value="GLUTAMATE RACEMASE"/>
    <property type="match status" value="1"/>
</dbReference>